<keyword evidence="3" id="KW-0862">Zinc</keyword>
<sequence>MSKVGEKSTSRFGKLNTPKLGKKITQQVFKTKLGFVDVDVEREWPELRGAGIQEGLYNEVVRTRGQPVSHLIECTNVYTQCLDFMHRYPYKEEKRHMESIWLALGEHARYFINFLWTAFESKRPFGNDILDESLLEAAHNFLQKLFALVEEPDLSPYLSSFQEEEAQDSDDELPPKSSPKRILSDLFLSARPVEVITHCLFFAETDTLRRKATSVRDAMFINDVYEDVAETGIENYYRNLLNPSRSNQRFEDLLNNSMSDECLFEFMKDFTRAMPGETPYKLLGNVMVTSISLLGKLTSRPRKLEYRKLMERIEQPNRIIREYLELCGSKLDVLTALISTDPGAELIGYAALLFAQNFDLVQAAAMDQLDLPLPEGTTKGWISEKPFLFSVIFDEFGPTKTWSAAQQKFIAALANKMKDIWHGFLKSLRELLVNPKQLIPEQNAVPIVIELWSRLGTLIGIHHLVSPLAGCCYAECPSFMVETEKRMLLCGRCRTVQYCDAGCQKKDWTIHKHHCGTSKCFMMCSLS</sequence>
<feature type="domain" description="MYND-type" evidence="5">
    <location>
        <begin position="476"/>
        <end position="515"/>
    </location>
</feature>
<name>A0A0C2YDE5_HEBCY</name>
<dbReference type="GO" id="GO:0008270">
    <property type="term" value="F:zinc ion binding"/>
    <property type="evidence" value="ECO:0007669"/>
    <property type="project" value="UniProtKB-KW"/>
</dbReference>
<keyword evidence="2 4" id="KW-0863">Zinc-finger</keyword>
<keyword evidence="7" id="KW-1185">Reference proteome</keyword>
<protein>
    <recommendedName>
        <fullName evidence="5">MYND-type domain-containing protein</fullName>
    </recommendedName>
</protein>
<dbReference type="InterPro" id="IPR002893">
    <property type="entry name" value="Znf_MYND"/>
</dbReference>
<dbReference type="OrthoDB" id="2738407at2759"/>
<dbReference type="PROSITE" id="PS50865">
    <property type="entry name" value="ZF_MYND_2"/>
    <property type="match status" value="1"/>
</dbReference>
<evidence type="ECO:0000256" key="2">
    <source>
        <dbReference type="ARBA" id="ARBA00022771"/>
    </source>
</evidence>
<dbReference type="Pfam" id="PF01753">
    <property type="entry name" value="zf-MYND"/>
    <property type="match status" value="1"/>
</dbReference>
<dbReference type="InterPro" id="IPR013289">
    <property type="entry name" value="CBFA2T1/2/3"/>
</dbReference>
<dbReference type="Proteomes" id="UP000053424">
    <property type="component" value="Unassembled WGS sequence"/>
</dbReference>
<evidence type="ECO:0000256" key="4">
    <source>
        <dbReference type="PROSITE-ProRule" id="PRU00134"/>
    </source>
</evidence>
<accession>A0A0C2YDE5</accession>
<keyword evidence="1" id="KW-0479">Metal-binding</keyword>
<evidence type="ECO:0000313" key="7">
    <source>
        <dbReference type="Proteomes" id="UP000053424"/>
    </source>
</evidence>
<dbReference type="SUPFAM" id="SSF144232">
    <property type="entry name" value="HIT/MYND zinc finger-like"/>
    <property type="match status" value="1"/>
</dbReference>
<dbReference type="AlphaFoldDB" id="A0A0C2YDE5"/>
<gene>
    <name evidence="6" type="ORF">M413DRAFT_235288</name>
</gene>
<dbReference type="STRING" id="686832.A0A0C2YDE5"/>
<evidence type="ECO:0000313" key="6">
    <source>
        <dbReference type="EMBL" id="KIM39057.1"/>
    </source>
</evidence>
<dbReference type="GO" id="GO:0003714">
    <property type="term" value="F:transcription corepressor activity"/>
    <property type="evidence" value="ECO:0007669"/>
    <property type="project" value="InterPro"/>
</dbReference>
<evidence type="ECO:0000259" key="5">
    <source>
        <dbReference type="PROSITE" id="PS50865"/>
    </source>
</evidence>
<evidence type="ECO:0000256" key="1">
    <source>
        <dbReference type="ARBA" id="ARBA00022723"/>
    </source>
</evidence>
<reference evidence="6 7" key="1">
    <citation type="submission" date="2014-04" db="EMBL/GenBank/DDBJ databases">
        <authorList>
            <consortium name="DOE Joint Genome Institute"/>
            <person name="Kuo A."/>
            <person name="Gay G."/>
            <person name="Dore J."/>
            <person name="Kohler A."/>
            <person name="Nagy L.G."/>
            <person name="Floudas D."/>
            <person name="Copeland A."/>
            <person name="Barry K.W."/>
            <person name="Cichocki N."/>
            <person name="Veneault-Fourrey C."/>
            <person name="LaButti K."/>
            <person name="Lindquist E.A."/>
            <person name="Lipzen A."/>
            <person name="Lundell T."/>
            <person name="Morin E."/>
            <person name="Murat C."/>
            <person name="Sun H."/>
            <person name="Tunlid A."/>
            <person name="Henrissat B."/>
            <person name="Grigoriev I.V."/>
            <person name="Hibbett D.S."/>
            <person name="Martin F."/>
            <person name="Nordberg H.P."/>
            <person name="Cantor M.N."/>
            <person name="Hua S.X."/>
        </authorList>
    </citation>
    <scope>NUCLEOTIDE SEQUENCE [LARGE SCALE GENOMIC DNA]</scope>
    <source>
        <strain evidence="7">h7</strain>
    </source>
</reference>
<proteinExistence type="predicted"/>
<dbReference type="PRINTS" id="PR01875">
    <property type="entry name" value="ETOFAMILY"/>
</dbReference>
<evidence type="ECO:0000256" key="3">
    <source>
        <dbReference type="ARBA" id="ARBA00022833"/>
    </source>
</evidence>
<reference evidence="7" key="2">
    <citation type="submission" date="2015-01" db="EMBL/GenBank/DDBJ databases">
        <title>Evolutionary Origins and Diversification of the Mycorrhizal Mutualists.</title>
        <authorList>
            <consortium name="DOE Joint Genome Institute"/>
            <consortium name="Mycorrhizal Genomics Consortium"/>
            <person name="Kohler A."/>
            <person name="Kuo A."/>
            <person name="Nagy L.G."/>
            <person name="Floudas D."/>
            <person name="Copeland A."/>
            <person name="Barry K.W."/>
            <person name="Cichocki N."/>
            <person name="Veneault-Fourrey C."/>
            <person name="LaButti K."/>
            <person name="Lindquist E.A."/>
            <person name="Lipzen A."/>
            <person name="Lundell T."/>
            <person name="Morin E."/>
            <person name="Murat C."/>
            <person name="Riley R."/>
            <person name="Ohm R."/>
            <person name="Sun H."/>
            <person name="Tunlid A."/>
            <person name="Henrissat B."/>
            <person name="Grigoriev I.V."/>
            <person name="Hibbett D.S."/>
            <person name="Martin F."/>
        </authorList>
    </citation>
    <scope>NUCLEOTIDE SEQUENCE [LARGE SCALE GENOMIC DNA]</scope>
    <source>
        <strain evidence="7">h7</strain>
    </source>
</reference>
<dbReference type="EMBL" id="KN831787">
    <property type="protein sequence ID" value="KIM39057.1"/>
    <property type="molecule type" value="Genomic_DNA"/>
</dbReference>
<organism evidence="6 7">
    <name type="scientific">Hebeloma cylindrosporum</name>
    <dbReference type="NCBI Taxonomy" id="76867"/>
    <lineage>
        <taxon>Eukaryota</taxon>
        <taxon>Fungi</taxon>
        <taxon>Dikarya</taxon>
        <taxon>Basidiomycota</taxon>
        <taxon>Agaricomycotina</taxon>
        <taxon>Agaricomycetes</taxon>
        <taxon>Agaricomycetidae</taxon>
        <taxon>Agaricales</taxon>
        <taxon>Agaricineae</taxon>
        <taxon>Hymenogastraceae</taxon>
        <taxon>Hebeloma</taxon>
    </lineage>
</organism>
<dbReference type="Gene3D" id="6.10.140.2220">
    <property type="match status" value="1"/>
</dbReference>
<dbReference type="HOGENOM" id="CLU_516833_0_0_1"/>